<accession>A0A9D3YM70</accession>
<reference evidence="1" key="2">
    <citation type="submission" date="2020-11" db="EMBL/GenBank/DDBJ databases">
        <authorList>
            <person name="McCartney M.A."/>
            <person name="Auch B."/>
            <person name="Kono T."/>
            <person name="Mallez S."/>
            <person name="Becker A."/>
            <person name="Gohl D.M."/>
            <person name="Silverstein K.A.T."/>
            <person name="Koren S."/>
            <person name="Bechman K.B."/>
            <person name="Herman A."/>
            <person name="Abrahante J.E."/>
            <person name="Garbe J."/>
        </authorList>
    </citation>
    <scope>NUCLEOTIDE SEQUENCE</scope>
    <source>
        <strain evidence="1">Duluth1</strain>
        <tissue evidence="1">Whole animal</tissue>
    </source>
</reference>
<gene>
    <name evidence="1" type="ORF">DPMN_076781</name>
</gene>
<keyword evidence="2" id="KW-1185">Reference proteome</keyword>
<dbReference type="AlphaFoldDB" id="A0A9D3YM70"/>
<reference evidence="1" key="1">
    <citation type="journal article" date="2019" name="bioRxiv">
        <title>The Genome of the Zebra Mussel, Dreissena polymorpha: A Resource for Invasive Species Research.</title>
        <authorList>
            <person name="McCartney M.A."/>
            <person name="Auch B."/>
            <person name="Kono T."/>
            <person name="Mallez S."/>
            <person name="Zhang Y."/>
            <person name="Obille A."/>
            <person name="Becker A."/>
            <person name="Abrahante J.E."/>
            <person name="Garbe J."/>
            <person name="Badalamenti J.P."/>
            <person name="Herman A."/>
            <person name="Mangelson H."/>
            <person name="Liachko I."/>
            <person name="Sullivan S."/>
            <person name="Sone E.D."/>
            <person name="Koren S."/>
            <person name="Silverstein K.A.T."/>
            <person name="Beckman K.B."/>
            <person name="Gohl D.M."/>
        </authorList>
    </citation>
    <scope>NUCLEOTIDE SEQUENCE</scope>
    <source>
        <strain evidence="1">Duluth1</strain>
        <tissue evidence="1">Whole animal</tissue>
    </source>
</reference>
<sequence length="87" mass="10176">MSFFKITDPEKRDSMVHEYLMLRNKIRQDSLSEKLGDIDQHRELTKLAKRVKRSNVKCDTSTASSISSYNTKCHYFPSIPKHTSRRG</sequence>
<dbReference type="Proteomes" id="UP000828390">
    <property type="component" value="Unassembled WGS sequence"/>
</dbReference>
<comment type="caution">
    <text evidence="1">The sequence shown here is derived from an EMBL/GenBank/DDBJ whole genome shotgun (WGS) entry which is preliminary data.</text>
</comment>
<dbReference type="EMBL" id="JAIWYP010000015">
    <property type="protein sequence ID" value="KAH3701785.1"/>
    <property type="molecule type" value="Genomic_DNA"/>
</dbReference>
<evidence type="ECO:0000313" key="2">
    <source>
        <dbReference type="Proteomes" id="UP000828390"/>
    </source>
</evidence>
<evidence type="ECO:0000313" key="1">
    <source>
        <dbReference type="EMBL" id="KAH3701785.1"/>
    </source>
</evidence>
<organism evidence="1 2">
    <name type="scientific">Dreissena polymorpha</name>
    <name type="common">Zebra mussel</name>
    <name type="synonym">Mytilus polymorpha</name>
    <dbReference type="NCBI Taxonomy" id="45954"/>
    <lineage>
        <taxon>Eukaryota</taxon>
        <taxon>Metazoa</taxon>
        <taxon>Spiralia</taxon>
        <taxon>Lophotrochozoa</taxon>
        <taxon>Mollusca</taxon>
        <taxon>Bivalvia</taxon>
        <taxon>Autobranchia</taxon>
        <taxon>Heteroconchia</taxon>
        <taxon>Euheterodonta</taxon>
        <taxon>Imparidentia</taxon>
        <taxon>Neoheterodontei</taxon>
        <taxon>Myida</taxon>
        <taxon>Dreissenoidea</taxon>
        <taxon>Dreissenidae</taxon>
        <taxon>Dreissena</taxon>
    </lineage>
</organism>
<protein>
    <submittedName>
        <fullName evidence="1">Uncharacterized protein</fullName>
    </submittedName>
</protein>
<proteinExistence type="predicted"/>
<name>A0A9D3YM70_DREPO</name>